<keyword evidence="3" id="KW-1185">Reference proteome</keyword>
<dbReference type="EMBL" id="JAPCHZ010000005">
    <property type="protein sequence ID" value="MCW4452600.1"/>
    <property type="molecule type" value="Genomic_DNA"/>
</dbReference>
<feature type="signal peptide" evidence="1">
    <location>
        <begin position="1"/>
        <end position="21"/>
    </location>
</feature>
<dbReference type="RefSeq" id="WP_265144710.1">
    <property type="nucleotide sequence ID" value="NZ_JAPCHZ010000005.1"/>
</dbReference>
<proteinExistence type="predicted"/>
<feature type="chain" id="PRO_5047411809" description="Outer membrane protein beta-barrel domain-containing protein" evidence="1">
    <location>
        <begin position="22"/>
        <end position="184"/>
    </location>
</feature>
<protein>
    <recommendedName>
        <fullName evidence="4">Outer membrane protein beta-barrel domain-containing protein</fullName>
    </recommendedName>
</protein>
<dbReference type="Proteomes" id="UP001209107">
    <property type="component" value="Unassembled WGS sequence"/>
</dbReference>
<evidence type="ECO:0000313" key="3">
    <source>
        <dbReference type="Proteomes" id="UP001209107"/>
    </source>
</evidence>
<evidence type="ECO:0000256" key="1">
    <source>
        <dbReference type="SAM" id="SignalP"/>
    </source>
</evidence>
<evidence type="ECO:0008006" key="4">
    <source>
        <dbReference type="Google" id="ProtNLM"/>
    </source>
</evidence>
<sequence length="184" mass="20575">MKNFYLLFLIFPFLSFGQEKAAKLGTFSTLEINIGLDLAQMIRDGRAKTDYEKSQLPPGKYNYGFTAQIGVQPLNWFALGGGLRYSYIDPNYHLLYAMVQPKFFLGDPRDEEFFYLFGSMGTKINRTAADNAGFVGIGAGMVEPLSKRFGHLFSVAVEDQILDGEGSIFISLSYGIIIFSNKNL</sequence>
<gene>
    <name evidence="2" type="ORF">OK344_10305</name>
</gene>
<accession>A0ABT3JQ67</accession>
<keyword evidence="1" id="KW-0732">Signal</keyword>
<comment type="caution">
    <text evidence="2">The sequence shown here is derived from an EMBL/GenBank/DDBJ whole genome shotgun (WGS) entry which is preliminary data.</text>
</comment>
<name>A0ABT3JQ67_9FLAO</name>
<evidence type="ECO:0000313" key="2">
    <source>
        <dbReference type="EMBL" id="MCW4452600.1"/>
    </source>
</evidence>
<reference evidence="2 3" key="1">
    <citation type="submission" date="2022-10" db="EMBL/GenBank/DDBJ databases">
        <title>Kaistella sp. BT-6-1-3.</title>
        <authorList>
            <person name="Ai J."/>
            <person name="Deng Z."/>
        </authorList>
    </citation>
    <scope>NUCLEOTIDE SEQUENCE [LARGE SCALE GENOMIC DNA]</scope>
    <source>
        <strain evidence="2 3">BT6-1-3</strain>
    </source>
</reference>
<organism evidence="2 3">
    <name type="scientific">Kaistella yananensis</name>
    <dbReference type="NCBI Taxonomy" id="2989820"/>
    <lineage>
        <taxon>Bacteria</taxon>
        <taxon>Pseudomonadati</taxon>
        <taxon>Bacteroidota</taxon>
        <taxon>Flavobacteriia</taxon>
        <taxon>Flavobacteriales</taxon>
        <taxon>Weeksellaceae</taxon>
        <taxon>Chryseobacterium group</taxon>
        <taxon>Kaistella</taxon>
    </lineage>
</organism>